<dbReference type="Proteomes" id="UP000075809">
    <property type="component" value="Unassembled WGS sequence"/>
</dbReference>
<accession>A0A151X6B5</accession>
<organism evidence="1 2">
    <name type="scientific">Mycetomoellerius zeteki</name>
    <dbReference type="NCBI Taxonomy" id="64791"/>
    <lineage>
        <taxon>Eukaryota</taxon>
        <taxon>Metazoa</taxon>
        <taxon>Ecdysozoa</taxon>
        <taxon>Arthropoda</taxon>
        <taxon>Hexapoda</taxon>
        <taxon>Insecta</taxon>
        <taxon>Pterygota</taxon>
        <taxon>Neoptera</taxon>
        <taxon>Endopterygota</taxon>
        <taxon>Hymenoptera</taxon>
        <taxon>Apocrita</taxon>
        <taxon>Aculeata</taxon>
        <taxon>Formicoidea</taxon>
        <taxon>Formicidae</taxon>
        <taxon>Myrmicinae</taxon>
        <taxon>Mycetomoellerius</taxon>
    </lineage>
</organism>
<dbReference type="AlphaFoldDB" id="A0A151X6B5"/>
<proteinExistence type="predicted"/>
<reference evidence="1 2" key="1">
    <citation type="submission" date="2015-09" db="EMBL/GenBank/DDBJ databases">
        <title>Trachymyrmex zeteki WGS genome.</title>
        <authorList>
            <person name="Nygaard S."/>
            <person name="Hu H."/>
            <person name="Boomsma J."/>
            <person name="Zhang G."/>
        </authorList>
    </citation>
    <scope>NUCLEOTIDE SEQUENCE [LARGE SCALE GENOMIC DNA]</scope>
    <source>
        <strain evidence="1">Tzet28-1</strain>
        <tissue evidence="1">Whole body</tissue>
    </source>
</reference>
<evidence type="ECO:0000313" key="1">
    <source>
        <dbReference type="EMBL" id="KYQ55882.1"/>
    </source>
</evidence>
<name>A0A151X6B5_9HYME</name>
<protein>
    <submittedName>
        <fullName evidence="1">Uncharacterized protein</fullName>
    </submittedName>
</protein>
<gene>
    <name evidence="1" type="ORF">ALC60_05164</name>
</gene>
<keyword evidence="2" id="KW-1185">Reference proteome</keyword>
<sequence length="134" mass="15482">MRSQLGLFPRAASLAISLASERSKSFKVRRAGFVYGRAEKTRARVQRRREELRKIRLSNGAWELREKEGERKSSLGSGTDLFRSPRPREIYVQASPAYFYPDRETSLRDFAREKPIGETAGKFTVKPFFPNRPN</sequence>
<dbReference type="EMBL" id="KQ982482">
    <property type="protein sequence ID" value="KYQ55882.1"/>
    <property type="molecule type" value="Genomic_DNA"/>
</dbReference>
<evidence type="ECO:0000313" key="2">
    <source>
        <dbReference type="Proteomes" id="UP000075809"/>
    </source>
</evidence>